<dbReference type="Pfam" id="PF24085">
    <property type="entry name" value="DUF7370"/>
    <property type="match status" value="1"/>
</dbReference>
<dbReference type="RefSeq" id="WP_050298206.1">
    <property type="nucleotide sequence ID" value="NZ_CP107100.1"/>
</dbReference>
<organism evidence="1 2">
    <name type="scientific">Yersinia enterocolitica</name>
    <dbReference type="NCBI Taxonomy" id="630"/>
    <lineage>
        <taxon>Bacteria</taxon>
        <taxon>Pseudomonadati</taxon>
        <taxon>Pseudomonadota</taxon>
        <taxon>Gammaproteobacteria</taxon>
        <taxon>Enterobacterales</taxon>
        <taxon>Yersiniaceae</taxon>
        <taxon>Yersinia</taxon>
    </lineage>
</organism>
<dbReference type="EMBL" id="ABNAVX010000009">
    <property type="protein sequence ID" value="ELI8102419.1"/>
    <property type="molecule type" value="Genomic_DNA"/>
</dbReference>
<reference evidence="1" key="1">
    <citation type="submission" date="2023-02" db="EMBL/GenBank/DDBJ databases">
        <authorList>
            <person name="Ashton P.M."/>
            <person name="Dallman T."/>
            <person name="Nair S."/>
            <person name="De Pinna E."/>
            <person name="Peters T."/>
            <person name="Grant K."/>
        </authorList>
    </citation>
    <scope>NUCLEOTIDE SEQUENCE</scope>
    <source>
        <strain evidence="1">01103883</strain>
    </source>
</reference>
<evidence type="ECO:0000313" key="2">
    <source>
        <dbReference type="Proteomes" id="UP001182355"/>
    </source>
</evidence>
<dbReference type="AlphaFoldDB" id="A0AAD2UYY5"/>
<accession>A0AAD2UYY5</accession>
<comment type="caution">
    <text evidence="1">The sequence shown here is derived from an EMBL/GenBank/DDBJ whole genome shotgun (WGS) entry which is preliminary data.</text>
</comment>
<evidence type="ECO:0008006" key="3">
    <source>
        <dbReference type="Google" id="ProtNLM"/>
    </source>
</evidence>
<gene>
    <name evidence="1" type="ORF">RSF11_002119</name>
</gene>
<proteinExistence type="predicted"/>
<name>A0AAD2UYY5_YEREN</name>
<protein>
    <recommendedName>
        <fullName evidence="3">Gp11</fullName>
    </recommendedName>
</protein>
<dbReference type="Proteomes" id="UP001182355">
    <property type="component" value="Unassembled WGS sequence"/>
</dbReference>
<dbReference type="InterPro" id="IPR055794">
    <property type="entry name" value="DUF7370"/>
</dbReference>
<evidence type="ECO:0000313" key="1">
    <source>
        <dbReference type="EMBL" id="ELI8102419.1"/>
    </source>
</evidence>
<sequence>MAAQITPADVKSLLAELGYFIPDVVLNLIICQVDKIDICLDEAGYDDCIQQLIKLYAIALMAASSGARKIKSQSAPSGASRSFEYGEAGLAQLRDSLTAMDAFGCTSGLPITVGNPVGLFMTVRGN</sequence>